<evidence type="ECO:0000313" key="2">
    <source>
        <dbReference type="Proteomes" id="UP000006038"/>
    </source>
</evidence>
<sequence length="60" mass="6921">MVSHERGVAILYSCISRRNHTKSQTCFNRLDEGYYQTLCGLNQYKNLHPIYCGSSLTHIV</sequence>
<protein>
    <submittedName>
        <fullName evidence="1">Uncharacterized protein</fullName>
    </submittedName>
</protein>
<dbReference type="HOGENOM" id="CLU_2945421_0_0_1"/>
<dbReference type="AlphaFoldDB" id="J3M6C5"/>
<name>J3M6C5_ORYBR</name>
<dbReference type="EnsemblPlants" id="OB05G21490.1">
    <property type="protein sequence ID" value="OB05G21490.1"/>
    <property type="gene ID" value="OB05G21490"/>
</dbReference>
<dbReference type="Proteomes" id="UP000006038">
    <property type="component" value="Chromosome 5"/>
</dbReference>
<dbReference type="Gramene" id="OB05G21490.1">
    <property type="protein sequence ID" value="OB05G21490.1"/>
    <property type="gene ID" value="OB05G21490"/>
</dbReference>
<reference evidence="1" key="2">
    <citation type="submission" date="2013-04" db="UniProtKB">
        <authorList>
            <consortium name="EnsemblPlants"/>
        </authorList>
    </citation>
    <scope>IDENTIFICATION</scope>
</reference>
<accession>J3M6C5</accession>
<keyword evidence="2" id="KW-1185">Reference proteome</keyword>
<organism evidence="1">
    <name type="scientific">Oryza brachyantha</name>
    <name type="common">malo sina</name>
    <dbReference type="NCBI Taxonomy" id="4533"/>
    <lineage>
        <taxon>Eukaryota</taxon>
        <taxon>Viridiplantae</taxon>
        <taxon>Streptophyta</taxon>
        <taxon>Embryophyta</taxon>
        <taxon>Tracheophyta</taxon>
        <taxon>Spermatophyta</taxon>
        <taxon>Magnoliopsida</taxon>
        <taxon>Liliopsida</taxon>
        <taxon>Poales</taxon>
        <taxon>Poaceae</taxon>
        <taxon>BOP clade</taxon>
        <taxon>Oryzoideae</taxon>
        <taxon>Oryzeae</taxon>
        <taxon>Oryzinae</taxon>
        <taxon>Oryza</taxon>
    </lineage>
</organism>
<reference evidence="1" key="1">
    <citation type="journal article" date="2013" name="Nat. Commun.">
        <title>Whole-genome sequencing of Oryza brachyantha reveals mechanisms underlying Oryza genome evolution.</title>
        <authorList>
            <person name="Chen J."/>
            <person name="Huang Q."/>
            <person name="Gao D."/>
            <person name="Wang J."/>
            <person name="Lang Y."/>
            <person name="Liu T."/>
            <person name="Li B."/>
            <person name="Bai Z."/>
            <person name="Luis Goicoechea J."/>
            <person name="Liang C."/>
            <person name="Chen C."/>
            <person name="Zhang W."/>
            <person name="Sun S."/>
            <person name="Liao Y."/>
            <person name="Zhang X."/>
            <person name="Yang L."/>
            <person name="Song C."/>
            <person name="Wang M."/>
            <person name="Shi J."/>
            <person name="Liu G."/>
            <person name="Liu J."/>
            <person name="Zhou H."/>
            <person name="Zhou W."/>
            <person name="Yu Q."/>
            <person name="An N."/>
            <person name="Chen Y."/>
            <person name="Cai Q."/>
            <person name="Wang B."/>
            <person name="Liu B."/>
            <person name="Min J."/>
            <person name="Huang Y."/>
            <person name="Wu H."/>
            <person name="Li Z."/>
            <person name="Zhang Y."/>
            <person name="Yin Y."/>
            <person name="Song W."/>
            <person name="Jiang J."/>
            <person name="Jackson S.A."/>
            <person name="Wing R.A."/>
            <person name="Wang J."/>
            <person name="Chen M."/>
        </authorList>
    </citation>
    <scope>NUCLEOTIDE SEQUENCE [LARGE SCALE GENOMIC DNA]</scope>
    <source>
        <strain evidence="1">cv. IRGC 101232</strain>
    </source>
</reference>
<proteinExistence type="predicted"/>
<evidence type="ECO:0000313" key="1">
    <source>
        <dbReference type="EnsemblPlants" id="OB05G21490.1"/>
    </source>
</evidence>